<reference evidence="1 2" key="1">
    <citation type="submission" date="2020-08" db="EMBL/GenBank/DDBJ databases">
        <title>A Genomic Blueprint of the Chicken Gut Microbiome.</title>
        <authorList>
            <person name="Gilroy R."/>
            <person name="Ravi A."/>
            <person name="Getino M."/>
            <person name="Pursley I."/>
            <person name="Horton D.L."/>
            <person name="Alikhan N.-F."/>
            <person name="Baker D."/>
            <person name="Gharbi K."/>
            <person name="Hall N."/>
            <person name="Watson M."/>
            <person name="Adriaenssens E.M."/>
            <person name="Foster-Nyarko E."/>
            <person name="Jarju S."/>
            <person name="Secka A."/>
            <person name="Antonio M."/>
            <person name="Oren A."/>
            <person name="Chaudhuri R."/>
            <person name="La Ragione R.M."/>
            <person name="Hildebrand F."/>
            <person name="Pallen M.J."/>
        </authorList>
    </citation>
    <scope>NUCLEOTIDE SEQUENCE [LARGE SCALE GENOMIC DNA]</scope>
    <source>
        <strain evidence="1 2">Re1</strain>
    </source>
</reference>
<name>A0ABR8W537_9MICO</name>
<protein>
    <recommendedName>
        <fullName evidence="3">DUF4352 domain-containing protein</fullName>
    </recommendedName>
</protein>
<evidence type="ECO:0000313" key="2">
    <source>
        <dbReference type="Proteomes" id="UP000611521"/>
    </source>
</evidence>
<dbReference type="RefSeq" id="WP_191712638.1">
    <property type="nucleotide sequence ID" value="NZ_JACSPX010000001.1"/>
</dbReference>
<sequence>MGENEADAANRAASEARAAAWARTMADRIPTGWIITGAGAVLLGATAAFGGLEPAPQPVPEELAVGEHYVGSDLEIAVLGAEVGGEVQGAGVVPDEGEETLIVTLEVTNLFSEPRIALAPHSLSGVHIDGVEIVRSDARRVEDDSVLSYLQPDVPTRVRLAWTIDADAIAPGDEVRLVLPDSTRSEGAFVTRGTYWSDVRTGAYVTVPVAAVPADREVVEP</sequence>
<gene>
    <name evidence="1" type="ORF">H9633_07385</name>
</gene>
<proteinExistence type="predicted"/>
<evidence type="ECO:0008006" key="3">
    <source>
        <dbReference type="Google" id="ProtNLM"/>
    </source>
</evidence>
<dbReference type="EMBL" id="JACSPX010000001">
    <property type="protein sequence ID" value="MBD8012122.1"/>
    <property type="molecule type" value="Genomic_DNA"/>
</dbReference>
<organism evidence="1 2">
    <name type="scientific">Microbacterium commune</name>
    <dbReference type="NCBI Taxonomy" id="2762219"/>
    <lineage>
        <taxon>Bacteria</taxon>
        <taxon>Bacillati</taxon>
        <taxon>Actinomycetota</taxon>
        <taxon>Actinomycetes</taxon>
        <taxon>Micrococcales</taxon>
        <taxon>Microbacteriaceae</taxon>
        <taxon>Microbacterium</taxon>
    </lineage>
</organism>
<dbReference type="Proteomes" id="UP000611521">
    <property type="component" value="Unassembled WGS sequence"/>
</dbReference>
<comment type="caution">
    <text evidence="1">The sequence shown here is derived from an EMBL/GenBank/DDBJ whole genome shotgun (WGS) entry which is preliminary data.</text>
</comment>
<keyword evidence="2" id="KW-1185">Reference proteome</keyword>
<evidence type="ECO:0000313" key="1">
    <source>
        <dbReference type="EMBL" id="MBD8012122.1"/>
    </source>
</evidence>
<accession>A0ABR8W537</accession>